<dbReference type="Gene3D" id="2.40.70.10">
    <property type="entry name" value="Acid Proteases"/>
    <property type="match status" value="1"/>
</dbReference>
<dbReference type="Proteomes" id="UP000189703">
    <property type="component" value="Unplaced"/>
</dbReference>
<gene>
    <name evidence="3" type="primary">LOC104598722</name>
</gene>
<keyword evidence="2" id="KW-1185">Reference proteome</keyword>
<feature type="compositionally biased region" description="Basic and acidic residues" evidence="1">
    <location>
        <begin position="61"/>
        <end position="87"/>
    </location>
</feature>
<accession>A0A1U8A330</accession>
<dbReference type="SUPFAM" id="SSF50630">
    <property type="entry name" value="Acid proteases"/>
    <property type="match status" value="1"/>
</dbReference>
<dbReference type="InParanoid" id="A0A1U8A330"/>
<reference evidence="3" key="1">
    <citation type="submission" date="2025-08" db="UniProtKB">
        <authorList>
            <consortium name="RefSeq"/>
        </authorList>
    </citation>
    <scope>IDENTIFICATION</scope>
</reference>
<dbReference type="OMA" id="AMEPEPN"/>
<evidence type="ECO:0000313" key="2">
    <source>
        <dbReference type="Proteomes" id="UP000189703"/>
    </source>
</evidence>
<dbReference type="CDD" id="cd00303">
    <property type="entry name" value="retropepsin_like"/>
    <property type="match status" value="1"/>
</dbReference>
<dbReference type="GeneID" id="104598722"/>
<name>A0A1U8A330_NELNU</name>
<dbReference type="eggNOG" id="KOG0017">
    <property type="taxonomic scope" value="Eukaryota"/>
</dbReference>
<organism evidence="2 3">
    <name type="scientific">Nelumbo nucifera</name>
    <name type="common">Sacred lotus</name>
    <dbReference type="NCBI Taxonomy" id="4432"/>
    <lineage>
        <taxon>Eukaryota</taxon>
        <taxon>Viridiplantae</taxon>
        <taxon>Streptophyta</taxon>
        <taxon>Embryophyta</taxon>
        <taxon>Tracheophyta</taxon>
        <taxon>Spermatophyta</taxon>
        <taxon>Magnoliopsida</taxon>
        <taxon>Proteales</taxon>
        <taxon>Nelumbonaceae</taxon>
        <taxon>Nelumbo</taxon>
    </lineage>
</organism>
<dbReference type="PANTHER" id="PTHR33240">
    <property type="entry name" value="OS08G0508500 PROTEIN"/>
    <property type="match status" value="1"/>
</dbReference>
<dbReference type="AlphaFoldDB" id="A0A1U8A330"/>
<dbReference type="PANTHER" id="PTHR33240:SF16">
    <property type="match status" value="1"/>
</dbReference>
<dbReference type="InterPro" id="IPR021109">
    <property type="entry name" value="Peptidase_aspartic_dom_sf"/>
</dbReference>
<dbReference type="OrthoDB" id="2919534at2759"/>
<sequence length="387" mass="42737">MSIKQKQGESLRSYIDRFKKEELEVRDLNPMVSMHTAINGLCAGSALKKAQKYIAAEEASAGEHQEREAKRHNGPPEKKRKGGDNPHHNSNSNKDNKKPPALALAYKEYTPLNSTCTQILMQIGEEKHLKQFVGGEAGASSSQQHQHHQVASVIDVISRGLASARKAYARQLNIQGPSSKKQKYLNASKEPSCRNALVFTDEDLKGVTVPHDDALVVAAIIANYVVKKILVDSGSSADILFYNTFERMNLTPERLQPADVPLIGFSGNAIKPKEKITLPITIGNEPDQVTWMHEFLVVKVISPYNAIMGRPTIHVLRAAMSSYHLALKFPTEHGVEVVRGNQQIARQCYVSALKGKNKEALSLEGLDLREETASRGPRLDSPRQGKP</sequence>
<dbReference type="RefSeq" id="XP_010259202.1">
    <property type="nucleotide sequence ID" value="XM_010260900.1"/>
</dbReference>
<dbReference type="KEGG" id="nnu:104598722"/>
<evidence type="ECO:0000313" key="3">
    <source>
        <dbReference type="RefSeq" id="XP_010259202.1"/>
    </source>
</evidence>
<proteinExistence type="predicted"/>
<protein>
    <submittedName>
        <fullName evidence="3">Uncharacterized protein LOC104598722</fullName>
    </submittedName>
</protein>
<feature type="region of interest" description="Disordered" evidence="1">
    <location>
        <begin position="58"/>
        <end position="99"/>
    </location>
</feature>
<evidence type="ECO:0000256" key="1">
    <source>
        <dbReference type="SAM" id="MobiDB-lite"/>
    </source>
</evidence>
<feature type="region of interest" description="Disordered" evidence="1">
    <location>
        <begin position="364"/>
        <end position="387"/>
    </location>
</feature>